<reference evidence="2 3" key="1">
    <citation type="submission" date="2024-09" db="EMBL/GenBank/DDBJ databases">
        <authorList>
            <person name="Sun Q."/>
            <person name="Mori K."/>
        </authorList>
    </citation>
    <scope>NUCLEOTIDE SEQUENCE [LARGE SCALE GENOMIC DNA]</scope>
    <source>
        <strain evidence="2 3">CECT 9424</strain>
    </source>
</reference>
<accession>A0ABV5HX89</accession>
<evidence type="ECO:0000313" key="3">
    <source>
        <dbReference type="Proteomes" id="UP001589670"/>
    </source>
</evidence>
<dbReference type="Gene3D" id="3.40.50.150">
    <property type="entry name" value="Vaccinia Virus protein VP39"/>
    <property type="match status" value="1"/>
</dbReference>
<sequence>MTRHLTFSGPIARLQYMLLMTLFRVAVTRGLYGRFARGLGRLFPSGTAVWLHEDGAPPYRIALDDGYWTRFALWRAPYEPEVAAVLRAATGATPLFCDLGANKGYWTTRAAPLIDRVIAVEASAETFAALHANAGHLANVTLHRAAIHARTGEALGFVNTHLSHASARLAGDAPLRAQDRTETVTTLAIDDLVPAGPPALVKLDVEGAEIAAMRGGARALADGAVLIYEDHGNDPACTVSAHLLAMPEMRLYSCENGLQPMPDVATIRALKRDPCKGYNFVAARADSPLLSAIATRFANHPSSG</sequence>
<keyword evidence="3" id="KW-1185">Reference proteome</keyword>
<proteinExistence type="predicted"/>
<dbReference type="EMBL" id="JBHMEC010000008">
    <property type="protein sequence ID" value="MFB9149031.1"/>
    <property type="molecule type" value="Genomic_DNA"/>
</dbReference>
<protein>
    <submittedName>
        <fullName evidence="2">FkbM family methyltransferase</fullName>
    </submittedName>
</protein>
<gene>
    <name evidence="2" type="ORF">ACFFU4_04620</name>
</gene>
<keyword evidence="2" id="KW-0489">Methyltransferase</keyword>
<dbReference type="SUPFAM" id="SSF53335">
    <property type="entry name" value="S-adenosyl-L-methionine-dependent methyltransferases"/>
    <property type="match status" value="1"/>
</dbReference>
<evidence type="ECO:0000313" key="2">
    <source>
        <dbReference type="EMBL" id="MFB9149031.1"/>
    </source>
</evidence>
<dbReference type="GO" id="GO:0032259">
    <property type="term" value="P:methylation"/>
    <property type="evidence" value="ECO:0007669"/>
    <property type="project" value="UniProtKB-KW"/>
</dbReference>
<name>A0ABV5HX89_9RHOB</name>
<dbReference type="GO" id="GO:0008168">
    <property type="term" value="F:methyltransferase activity"/>
    <property type="evidence" value="ECO:0007669"/>
    <property type="project" value="UniProtKB-KW"/>
</dbReference>
<dbReference type="InterPro" id="IPR029063">
    <property type="entry name" value="SAM-dependent_MTases_sf"/>
</dbReference>
<dbReference type="Pfam" id="PF05050">
    <property type="entry name" value="Methyltransf_21"/>
    <property type="match status" value="1"/>
</dbReference>
<keyword evidence="2" id="KW-0808">Transferase</keyword>
<dbReference type="PANTHER" id="PTHR34203">
    <property type="entry name" value="METHYLTRANSFERASE, FKBM FAMILY PROTEIN"/>
    <property type="match status" value="1"/>
</dbReference>
<dbReference type="InterPro" id="IPR006342">
    <property type="entry name" value="FkbM_mtfrase"/>
</dbReference>
<feature type="domain" description="Methyltransferase FkbM" evidence="1">
    <location>
        <begin position="98"/>
        <end position="234"/>
    </location>
</feature>
<dbReference type="NCBIfam" id="TIGR01444">
    <property type="entry name" value="fkbM_fam"/>
    <property type="match status" value="1"/>
</dbReference>
<dbReference type="InterPro" id="IPR052514">
    <property type="entry name" value="SAM-dependent_MTase"/>
</dbReference>
<dbReference type="Proteomes" id="UP001589670">
    <property type="component" value="Unassembled WGS sequence"/>
</dbReference>
<dbReference type="PANTHER" id="PTHR34203:SF15">
    <property type="entry name" value="SLL1173 PROTEIN"/>
    <property type="match status" value="1"/>
</dbReference>
<organism evidence="2 3">
    <name type="scientific">Roseovarius ramblicola</name>
    <dbReference type="NCBI Taxonomy" id="2022336"/>
    <lineage>
        <taxon>Bacteria</taxon>
        <taxon>Pseudomonadati</taxon>
        <taxon>Pseudomonadota</taxon>
        <taxon>Alphaproteobacteria</taxon>
        <taxon>Rhodobacterales</taxon>
        <taxon>Roseobacteraceae</taxon>
        <taxon>Roseovarius</taxon>
    </lineage>
</organism>
<evidence type="ECO:0000259" key="1">
    <source>
        <dbReference type="Pfam" id="PF05050"/>
    </source>
</evidence>
<comment type="caution">
    <text evidence="2">The sequence shown here is derived from an EMBL/GenBank/DDBJ whole genome shotgun (WGS) entry which is preliminary data.</text>
</comment>
<dbReference type="RefSeq" id="WP_377067521.1">
    <property type="nucleotide sequence ID" value="NZ_JBHMEC010000008.1"/>
</dbReference>